<dbReference type="SMART" id="SM00902">
    <property type="entry name" value="Fe_hyd_SSU"/>
    <property type="match status" value="1"/>
</dbReference>
<feature type="domain" description="Iron hydrogenase small subunit" evidence="2">
    <location>
        <begin position="407"/>
        <end position="462"/>
    </location>
</feature>
<dbReference type="InterPro" id="IPR003149">
    <property type="entry name" value="Fe_hydrogenase_ssu"/>
</dbReference>
<dbReference type="GO" id="GO:0070482">
    <property type="term" value="P:response to oxygen levels"/>
    <property type="evidence" value="ECO:0007669"/>
    <property type="project" value="EnsemblPlants"/>
</dbReference>
<evidence type="ECO:0000313" key="3">
    <source>
        <dbReference type="EMBL" id="ABO94999.1"/>
    </source>
</evidence>
<dbReference type="HOGENOM" id="CLU_018240_0_0_1"/>
<keyword evidence="4" id="KW-1185">Reference proteome</keyword>
<dbReference type="InterPro" id="IPR050340">
    <property type="entry name" value="Cytosolic_Fe-S_CAF"/>
</dbReference>
<organism evidence="3 4">
    <name type="scientific">Ostreococcus lucimarinus (strain CCE9901)</name>
    <dbReference type="NCBI Taxonomy" id="436017"/>
    <lineage>
        <taxon>Eukaryota</taxon>
        <taxon>Viridiplantae</taxon>
        <taxon>Chlorophyta</taxon>
        <taxon>Mamiellophyceae</taxon>
        <taxon>Mamiellales</taxon>
        <taxon>Bathycoccaceae</taxon>
        <taxon>Ostreococcus</taxon>
    </lineage>
</organism>
<dbReference type="KEGG" id="olu:OSTLU_33837"/>
<dbReference type="EMBL" id="CP000583">
    <property type="protein sequence ID" value="ABO94999.1"/>
    <property type="molecule type" value="Genomic_DNA"/>
</dbReference>
<dbReference type="AlphaFoldDB" id="A4RUP1"/>
<dbReference type="OMA" id="GYLHHVL"/>
<dbReference type="GO" id="GO:0005829">
    <property type="term" value="C:cytosol"/>
    <property type="evidence" value="ECO:0007669"/>
    <property type="project" value="EnsemblPlants"/>
</dbReference>
<reference evidence="3 4" key="1">
    <citation type="journal article" date="2007" name="Proc. Natl. Acad. Sci. U.S.A.">
        <title>The tiny eukaryote Ostreococcus provides genomic insights into the paradox of plankton speciation.</title>
        <authorList>
            <person name="Palenik B."/>
            <person name="Grimwood J."/>
            <person name="Aerts A."/>
            <person name="Rouze P."/>
            <person name="Salamov A."/>
            <person name="Putnam N."/>
            <person name="Dupont C."/>
            <person name="Jorgensen R."/>
            <person name="Derelle E."/>
            <person name="Rombauts S."/>
            <person name="Zhou K."/>
            <person name="Otillar R."/>
            <person name="Merchant S.S."/>
            <person name="Podell S."/>
            <person name="Gaasterland T."/>
            <person name="Napoli C."/>
            <person name="Gendler K."/>
            <person name="Manuell A."/>
            <person name="Tai V."/>
            <person name="Vallon O."/>
            <person name="Piganeau G."/>
            <person name="Jancek S."/>
            <person name="Heijde M."/>
            <person name="Jabbari K."/>
            <person name="Bowler C."/>
            <person name="Lohr M."/>
            <person name="Robbens S."/>
            <person name="Werner G."/>
            <person name="Dubchak I."/>
            <person name="Pazour G.J."/>
            <person name="Ren Q."/>
            <person name="Paulsen I."/>
            <person name="Delwiche C."/>
            <person name="Schmutz J."/>
            <person name="Rokhsar D."/>
            <person name="Van de Peer Y."/>
            <person name="Moreau H."/>
            <person name="Grigoriev I.V."/>
        </authorList>
    </citation>
    <scope>NUCLEOTIDE SEQUENCE [LARGE SCALE GENOMIC DNA]</scope>
    <source>
        <strain evidence="3 4">CCE9901</strain>
    </source>
</reference>
<dbReference type="eggNOG" id="KOG2439">
    <property type="taxonomic scope" value="Eukaryota"/>
</dbReference>
<accession>A4RUP1</accession>
<dbReference type="Gene3D" id="3.40.50.1780">
    <property type="match status" value="1"/>
</dbReference>
<dbReference type="Gene3D" id="3.40.950.10">
    <property type="entry name" value="Fe-only Hydrogenase (Larger Subunit), Chain L, domain 3"/>
    <property type="match status" value="1"/>
</dbReference>
<dbReference type="Gramene" id="ABO94999">
    <property type="protein sequence ID" value="ABO94999"/>
    <property type="gene ID" value="OSTLU_33837"/>
</dbReference>
<dbReference type="GO" id="GO:0005634">
    <property type="term" value="C:nucleus"/>
    <property type="evidence" value="ECO:0007669"/>
    <property type="project" value="EnsemblPlants"/>
</dbReference>
<dbReference type="PANTHER" id="PTHR11615">
    <property type="entry name" value="NITRATE, FORMATE, IRON DEHYDROGENASE"/>
    <property type="match status" value="1"/>
</dbReference>
<dbReference type="InterPro" id="IPR009016">
    <property type="entry name" value="Fe_hydrogenase"/>
</dbReference>
<sequence length="473" mass="51004">MFSGAVKIAPDALNDFIAPSQDCVVALDGVALRRRKPREDDAMAVDAEPTSTFTPTMTQGDALKVSLSDCLACSGCVTSAESVLLEQQSVDEFAQACARARSDGTSVVVASVSPQSLMSLSEAYGLGVEETRARLGGLLKAGFGAARAFDTSFSRDIALVETFAEFTEWMRDGARTPMLASACPGWVCYAEKTHGELAVPHMATTKSPQQIMGRFVKSAVARELGVPAHNVYHVSVMPCYDKKLEATRDDFESDGVKDVDVVLTTGEVALLLEKAGLCHLRDAPANDFDAFVSTNEQAPESVCAAPAVSGSGGYAEYVFRRAAAELFNAPITGEIDWVKMRNADMREATLTINGEAVLRVAVAYGFRNIQNLVRSIKLKKSKHHFVEIMACPSGCLNGGGQIPAREGTANKELIDRLDDTYRENARARPMADVSTLYREWIGGNPGSSNAREALRTQYHIRAKSVGVVQLNSW</sequence>
<gene>
    <name evidence="3" type="ORF">OSTLU_33837</name>
</gene>
<dbReference type="Proteomes" id="UP000001568">
    <property type="component" value="Chromosome 3"/>
</dbReference>
<evidence type="ECO:0000256" key="1">
    <source>
        <dbReference type="ARBA" id="ARBA00006596"/>
    </source>
</evidence>
<dbReference type="STRING" id="436017.A4RUP1"/>
<dbReference type="InterPro" id="IPR004108">
    <property type="entry name" value="Fe_hydrogenase_lsu_C"/>
</dbReference>
<comment type="similarity">
    <text evidence="1">Belongs to the NARF family.</text>
</comment>
<proteinExistence type="inferred from homology"/>
<evidence type="ECO:0000313" key="4">
    <source>
        <dbReference type="Proteomes" id="UP000001568"/>
    </source>
</evidence>
<dbReference type="Pfam" id="PF02906">
    <property type="entry name" value="Fe_hyd_lg_C"/>
    <property type="match status" value="1"/>
</dbReference>
<name>A4RUP1_OSTLU</name>
<evidence type="ECO:0000259" key="2">
    <source>
        <dbReference type="SMART" id="SM00902"/>
    </source>
</evidence>
<dbReference type="OrthoDB" id="10253113at2759"/>
<dbReference type="GeneID" id="5000576"/>
<protein>
    <recommendedName>
        <fullName evidence="2">Iron hydrogenase small subunit domain-containing protein</fullName>
    </recommendedName>
</protein>
<dbReference type="RefSeq" id="XP_001416706.1">
    <property type="nucleotide sequence ID" value="XM_001416669.1"/>
</dbReference>
<dbReference type="SUPFAM" id="SSF53920">
    <property type="entry name" value="Fe-only hydrogenase"/>
    <property type="match status" value="1"/>
</dbReference>